<evidence type="ECO:0000256" key="2">
    <source>
        <dbReference type="RuleBase" id="RU368010"/>
    </source>
</evidence>
<dbReference type="STRING" id="554155.C5FTR0"/>
<dbReference type="HOGENOM" id="CLU_043566_0_0_1"/>
<keyword evidence="2" id="KW-0445">Lipid transport</keyword>
<dbReference type="OMA" id="YNLKPPG"/>
<comment type="similarity">
    <text evidence="1 2">Belongs to the VPS51 family.</text>
</comment>
<dbReference type="EMBL" id="DS995705">
    <property type="protein sequence ID" value="EEQ33263.1"/>
    <property type="molecule type" value="Genomic_DNA"/>
</dbReference>
<accession>C5FTR0</accession>
<feature type="compositionally biased region" description="Polar residues" evidence="3">
    <location>
        <begin position="1"/>
        <end position="15"/>
    </location>
</feature>
<dbReference type="GO" id="GO:0048193">
    <property type="term" value="P:Golgi vesicle transport"/>
    <property type="evidence" value="ECO:0007669"/>
    <property type="project" value="TreeGrafter"/>
</dbReference>
<evidence type="ECO:0000256" key="1">
    <source>
        <dbReference type="ARBA" id="ARBA00006080"/>
    </source>
</evidence>
<dbReference type="PANTHER" id="PTHR15954">
    <property type="entry name" value="VACUOLAR PROTEIN SORTING-ASSOCIATED PROTEIN 51 HOMOLOG"/>
    <property type="match status" value="1"/>
</dbReference>
<dbReference type="Proteomes" id="UP000002035">
    <property type="component" value="Unassembled WGS sequence"/>
</dbReference>
<dbReference type="GO" id="GO:1990745">
    <property type="term" value="C:EARP complex"/>
    <property type="evidence" value="ECO:0007669"/>
    <property type="project" value="TreeGrafter"/>
</dbReference>
<evidence type="ECO:0000313" key="5">
    <source>
        <dbReference type="Proteomes" id="UP000002035"/>
    </source>
</evidence>
<dbReference type="GO" id="GO:0016020">
    <property type="term" value="C:membrane"/>
    <property type="evidence" value="ECO:0007669"/>
    <property type="project" value="TreeGrafter"/>
</dbReference>
<name>C5FTR0_ARTOC</name>
<sequence length="281" mass="31084">MSTVSSPRPSIASAQSPTPVSSRRPSVESATFTPRADPPNNALRRNRAALRDYYNLHPNRTESLAQPRPRSIPPTPDGPSRPANQISNSELDSPNFDPDAYVSHLLATSSLATILRAENSLVSDIKTLDGERKALVYDNYSKLIKAVETIGKMRSILEEEGTPVLMTKTLAPAVGFVAETAMSLIREQEELKPAGQRPTPAKEKRDKRISPERATVLWALDTPRRLKQLLDTGRRDEAESDWREIQPLLLKWGEVKGVKELRAECEVIIGEGAYNHGNMGT</sequence>
<keyword evidence="5" id="KW-1185">Reference proteome</keyword>
<dbReference type="GO" id="GO:0015031">
    <property type="term" value="P:protein transport"/>
    <property type="evidence" value="ECO:0007669"/>
    <property type="project" value="UniProtKB-UniRule"/>
</dbReference>
<dbReference type="GO" id="GO:0005829">
    <property type="term" value="C:cytosol"/>
    <property type="evidence" value="ECO:0007669"/>
    <property type="project" value="GOC"/>
</dbReference>
<feature type="compositionally biased region" description="Pro residues" evidence="3">
    <location>
        <begin position="70"/>
        <end position="79"/>
    </location>
</feature>
<dbReference type="InterPro" id="IPR014812">
    <property type="entry name" value="Vps51"/>
</dbReference>
<evidence type="ECO:0000313" key="4">
    <source>
        <dbReference type="EMBL" id="EEQ33263.1"/>
    </source>
</evidence>
<feature type="region of interest" description="Disordered" evidence="3">
    <location>
        <begin position="1"/>
        <end position="95"/>
    </location>
</feature>
<gene>
    <name evidence="4" type="ORF">MCYG_06082</name>
</gene>
<comment type="function">
    <text evidence="2">Acts as component of the GARP complex that is involved in retrograde transport from early and late endosomes to the trans-Golgi network (TGN).</text>
</comment>
<feature type="compositionally biased region" description="Low complexity" evidence="3">
    <location>
        <begin position="16"/>
        <end position="29"/>
    </location>
</feature>
<dbReference type="eggNOG" id="KOG2346">
    <property type="taxonomic scope" value="Eukaryota"/>
</dbReference>
<dbReference type="GeneID" id="9228382"/>
<dbReference type="GO" id="GO:0000938">
    <property type="term" value="C:GARP complex"/>
    <property type="evidence" value="ECO:0007669"/>
    <property type="project" value="UniProtKB-UniRule"/>
</dbReference>
<dbReference type="RefSeq" id="XP_002846213.1">
    <property type="nucleotide sequence ID" value="XM_002846167.1"/>
</dbReference>
<dbReference type="AlphaFoldDB" id="C5FTR0"/>
<comment type="subunit">
    <text evidence="2">Component of the Golgi-associated retrograde protein (GARP) complex.</text>
</comment>
<keyword evidence="2" id="KW-0653">Protein transport</keyword>
<keyword evidence="2" id="KW-0813">Transport</keyword>
<keyword evidence="2" id="KW-0333">Golgi apparatus</keyword>
<dbReference type="GO" id="GO:0006869">
    <property type="term" value="P:lipid transport"/>
    <property type="evidence" value="ECO:0007669"/>
    <property type="project" value="UniProtKB-UniRule"/>
</dbReference>
<dbReference type="GO" id="GO:0007030">
    <property type="term" value="P:Golgi organization"/>
    <property type="evidence" value="ECO:0007669"/>
    <property type="project" value="UniProtKB-UniRule"/>
</dbReference>
<dbReference type="OrthoDB" id="203678at2759"/>
<comment type="subcellular location">
    <subcellularLocation>
        <location evidence="2">Golgi apparatus</location>
        <location evidence="2">trans-Golgi network</location>
    </subcellularLocation>
</comment>
<protein>
    <recommendedName>
        <fullName evidence="2">Vacuolar protein sorting-associated protein 51 homolog</fullName>
    </recommendedName>
</protein>
<dbReference type="Pfam" id="PF08700">
    <property type="entry name" value="VPS51_Exo84_N"/>
    <property type="match status" value="1"/>
</dbReference>
<reference evidence="5" key="1">
    <citation type="journal article" date="2012" name="MBio">
        <title>Comparative genome analysis of Trichophyton rubrum and related dermatophytes reveals candidate genes involved in infection.</title>
        <authorList>
            <person name="Martinez D.A."/>
            <person name="Oliver B.G."/>
            <person name="Graeser Y."/>
            <person name="Goldberg J.M."/>
            <person name="Li W."/>
            <person name="Martinez-Rossi N.M."/>
            <person name="Monod M."/>
            <person name="Shelest E."/>
            <person name="Barton R.C."/>
            <person name="Birch E."/>
            <person name="Brakhage A.A."/>
            <person name="Chen Z."/>
            <person name="Gurr S.J."/>
            <person name="Heiman D."/>
            <person name="Heitman J."/>
            <person name="Kosti I."/>
            <person name="Rossi A."/>
            <person name="Saif S."/>
            <person name="Samalova M."/>
            <person name="Saunders C.W."/>
            <person name="Shea T."/>
            <person name="Summerbell R.C."/>
            <person name="Xu J."/>
            <person name="Young S."/>
            <person name="Zeng Q."/>
            <person name="Birren B.W."/>
            <person name="Cuomo C.A."/>
            <person name="White T.C."/>
        </authorList>
    </citation>
    <scope>NUCLEOTIDE SEQUENCE [LARGE SCALE GENOMIC DNA]</scope>
    <source>
        <strain evidence="5">ATCC MYA-4605 / CBS 113480</strain>
    </source>
</reference>
<dbReference type="GO" id="GO:0032456">
    <property type="term" value="P:endocytic recycling"/>
    <property type="evidence" value="ECO:0007669"/>
    <property type="project" value="TreeGrafter"/>
</dbReference>
<dbReference type="PANTHER" id="PTHR15954:SF4">
    <property type="entry name" value="VACUOLAR PROTEIN SORTING-ASSOCIATED PROTEIN 51 HOMOLOG"/>
    <property type="match status" value="1"/>
</dbReference>
<proteinExistence type="inferred from homology"/>
<feature type="compositionally biased region" description="Polar residues" evidence="3">
    <location>
        <begin position="82"/>
        <end position="92"/>
    </location>
</feature>
<dbReference type="VEuPathDB" id="FungiDB:MCYG_06082"/>
<dbReference type="GO" id="GO:0042147">
    <property type="term" value="P:retrograde transport, endosome to Golgi"/>
    <property type="evidence" value="ECO:0007669"/>
    <property type="project" value="UniProtKB-UniRule"/>
</dbReference>
<evidence type="ECO:0000256" key="3">
    <source>
        <dbReference type="SAM" id="MobiDB-lite"/>
    </source>
</evidence>
<organism evidence="4 5">
    <name type="scientific">Arthroderma otae (strain ATCC MYA-4605 / CBS 113480)</name>
    <name type="common">Microsporum canis</name>
    <dbReference type="NCBI Taxonomy" id="554155"/>
    <lineage>
        <taxon>Eukaryota</taxon>
        <taxon>Fungi</taxon>
        <taxon>Dikarya</taxon>
        <taxon>Ascomycota</taxon>
        <taxon>Pezizomycotina</taxon>
        <taxon>Eurotiomycetes</taxon>
        <taxon>Eurotiomycetidae</taxon>
        <taxon>Onygenales</taxon>
        <taxon>Arthrodermataceae</taxon>
        <taxon>Microsporum</taxon>
    </lineage>
</organism>